<feature type="non-terminal residue" evidence="4">
    <location>
        <position position="235"/>
    </location>
</feature>
<evidence type="ECO:0000259" key="3">
    <source>
        <dbReference type="Pfam" id="PF00884"/>
    </source>
</evidence>
<dbReference type="PANTHER" id="PTHR42693:SF53">
    <property type="entry name" value="ENDO-4-O-SULFATASE"/>
    <property type="match status" value="1"/>
</dbReference>
<reference evidence="4" key="1">
    <citation type="submission" date="2018-05" db="EMBL/GenBank/DDBJ databases">
        <authorList>
            <person name="Lanie J.A."/>
            <person name="Ng W.-L."/>
            <person name="Kazmierczak K.M."/>
            <person name="Andrzejewski T.M."/>
            <person name="Davidsen T.M."/>
            <person name="Wayne K.J."/>
            <person name="Tettelin H."/>
            <person name="Glass J.I."/>
            <person name="Rusch D."/>
            <person name="Podicherti R."/>
            <person name="Tsui H.-C.T."/>
            <person name="Winkler M.E."/>
        </authorList>
    </citation>
    <scope>NUCLEOTIDE SEQUENCE</scope>
</reference>
<dbReference type="AlphaFoldDB" id="A0A383D834"/>
<accession>A0A383D834</accession>
<comment type="similarity">
    <text evidence="1">Belongs to the sulfatase family.</text>
</comment>
<dbReference type="InterPro" id="IPR050738">
    <property type="entry name" value="Sulfatase"/>
</dbReference>
<feature type="domain" description="Sulfatase N-terminal" evidence="3">
    <location>
        <begin position="29"/>
        <end position="194"/>
    </location>
</feature>
<dbReference type="PANTHER" id="PTHR42693">
    <property type="entry name" value="ARYLSULFATASE FAMILY MEMBER"/>
    <property type="match status" value="1"/>
</dbReference>
<organism evidence="4">
    <name type="scientific">marine metagenome</name>
    <dbReference type="NCBI Taxonomy" id="408172"/>
    <lineage>
        <taxon>unclassified sequences</taxon>
        <taxon>metagenomes</taxon>
        <taxon>ecological metagenomes</taxon>
    </lineage>
</organism>
<dbReference type="InterPro" id="IPR000917">
    <property type="entry name" value="Sulfatase_N"/>
</dbReference>
<dbReference type="GO" id="GO:0004065">
    <property type="term" value="F:arylsulfatase activity"/>
    <property type="evidence" value="ECO:0007669"/>
    <property type="project" value="TreeGrafter"/>
</dbReference>
<evidence type="ECO:0000313" key="4">
    <source>
        <dbReference type="EMBL" id="SVE40453.1"/>
    </source>
</evidence>
<name>A0A383D834_9ZZZZ</name>
<keyword evidence="2" id="KW-0378">Hydrolase</keyword>
<dbReference type="SUPFAM" id="SSF53649">
    <property type="entry name" value="Alkaline phosphatase-like"/>
    <property type="match status" value="1"/>
</dbReference>
<dbReference type="EMBL" id="UINC01214979">
    <property type="protein sequence ID" value="SVE40453.1"/>
    <property type="molecule type" value="Genomic_DNA"/>
</dbReference>
<dbReference type="Pfam" id="PF00884">
    <property type="entry name" value="Sulfatase"/>
    <property type="match status" value="1"/>
</dbReference>
<proteinExistence type="inferred from homology"/>
<sequence>MKTTSRIAVACAFVAGIFVAEAEPLVKRPNILFAISDDQSYPHASAYGCRGISTPAFDRVAKGGVLFRTCIAGSPGCSPSRASLLTGRYHWMIEHAGTHASKFDSKYETFPNLLEKADYWVGYTGKGWGPGNYAAGGFKRNPAGRGFISRKKNPRIKGISSTDYAANFDDFLKQRPDGKPFCFWLGGHEPHRVFEKGIGLKQGKKLEDVEVPAFLPDTPEIRSDILDYYAEIEWF</sequence>
<dbReference type="InterPro" id="IPR017850">
    <property type="entry name" value="Alkaline_phosphatase_core_sf"/>
</dbReference>
<gene>
    <name evidence="4" type="ORF">METZ01_LOCUS493307</name>
</gene>
<evidence type="ECO:0000256" key="1">
    <source>
        <dbReference type="ARBA" id="ARBA00008779"/>
    </source>
</evidence>
<evidence type="ECO:0000256" key="2">
    <source>
        <dbReference type="ARBA" id="ARBA00022801"/>
    </source>
</evidence>
<dbReference type="Gene3D" id="3.40.720.10">
    <property type="entry name" value="Alkaline Phosphatase, subunit A"/>
    <property type="match status" value="1"/>
</dbReference>
<protein>
    <recommendedName>
        <fullName evidence="3">Sulfatase N-terminal domain-containing protein</fullName>
    </recommendedName>
</protein>